<dbReference type="GO" id="GO:0004655">
    <property type="term" value="F:porphobilinogen synthase activity"/>
    <property type="evidence" value="ECO:0007669"/>
    <property type="project" value="UniProtKB-EC"/>
</dbReference>
<dbReference type="InterPro" id="IPR030656">
    <property type="entry name" value="ALAD_AS"/>
</dbReference>
<comment type="catalytic activity">
    <reaction evidence="7 10">
        <text>2 5-aminolevulinate = porphobilinogen + 2 H2O + H(+)</text>
        <dbReference type="Rhea" id="RHEA:24064"/>
        <dbReference type="ChEBI" id="CHEBI:15377"/>
        <dbReference type="ChEBI" id="CHEBI:15378"/>
        <dbReference type="ChEBI" id="CHEBI:58126"/>
        <dbReference type="ChEBI" id="CHEBI:356416"/>
        <dbReference type="EC" id="4.2.1.24"/>
    </reaction>
</comment>
<feature type="active site" description="Schiff-base intermediate with substrate" evidence="8">
    <location>
        <position position="251"/>
    </location>
</feature>
<name>A0AAU9JQK2_9CILI</name>
<organism evidence="12 13">
    <name type="scientific">Blepharisma stoltei</name>
    <dbReference type="NCBI Taxonomy" id="1481888"/>
    <lineage>
        <taxon>Eukaryota</taxon>
        <taxon>Sar</taxon>
        <taxon>Alveolata</taxon>
        <taxon>Ciliophora</taxon>
        <taxon>Postciliodesmatophora</taxon>
        <taxon>Heterotrichea</taxon>
        <taxon>Heterotrichida</taxon>
        <taxon>Blepharismidae</taxon>
        <taxon>Blepharisma</taxon>
    </lineage>
</organism>
<dbReference type="GO" id="GO:0005829">
    <property type="term" value="C:cytosol"/>
    <property type="evidence" value="ECO:0007669"/>
    <property type="project" value="TreeGrafter"/>
</dbReference>
<dbReference type="Pfam" id="PF00490">
    <property type="entry name" value="ALAD"/>
    <property type="match status" value="1"/>
</dbReference>
<feature type="active site" description="Schiff-base intermediate with substrate" evidence="8">
    <location>
        <position position="198"/>
    </location>
</feature>
<dbReference type="NCBIfam" id="NF006762">
    <property type="entry name" value="PRK09283.1"/>
    <property type="match status" value="1"/>
</dbReference>
<evidence type="ECO:0000256" key="5">
    <source>
        <dbReference type="ARBA" id="ARBA00023244"/>
    </source>
</evidence>
<dbReference type="Proteomes" id="UP001162131">
    <property type="component" value="Unassembled WGS sequence"/>
</dbReference>
<dbReference type="PANTHER" id="PTHR11458">
    <property type="entry name" value="DELTA-AMINOLEVULINIC ACID DEHYDRATASE"/>
    <property type="match status" value="1"/>
</dbReference>
<reference evidence="12" key="1">
    <citation type="submission" date="2021-09" db="EMBL/GenBank/DDBJ databases">
        <authorList>
            <consortium name="AG Swart"/>
            <person name="Singh M."/>
            <person name="Singh A."/>
            <person name="Seah K."/>
            <person name="Emmerich C."/>
        </authorList>
    </citation>
    <scope>NUCLEOTIDE SEQUENCE</scope>
    <source>
        <strain evidence="12">ATCC30299</strain>
    </source>
</reference>
<evidence type="ECO:0000256" key="9">
    <source>
        <dbReference type="PIRSR" id="PIRSR001415-2"/>
    </source>
</evidence>
<keyword evidence="4 10" id="KW-0456">Lyase</keyword>
<dbReference type="PRINTS" id="PR00144">
    <property type="entry name" value="DALDHYDRTASE"/>
</dbReference>
<evidence type="ECO:0000256" key="7">
    <source>
        <dbReference type="ARBA" id="ARBA00047651"/>
    </source>
</evidence>
<evidence type="ECO:0000313" key="13">
    <source>
        <dbReference type="Proteomes" id="UP001162131"/>
    </source>
</evidence>
<comment type="caution">
    <text evidence="12">The sequence shown here is derived from an EMBL/GenBank/DDBJ whole genome shotgun (WGS) entry which is preliminary data.</text>
</comment>
<evidence type="ECO:0000256" key="11">
    <source>
        <dbReference type="RuleBase" id="RU004161"/>
    </source>
</evidence>
<comment type="pathway">
    <text evidence="1">Porphyrin-containing compound metabolism; protoporphyrin-IX biosynthesis; coproporphyrinogen-III from 5-aminolevulinate: step 1/4.</text>
</comment>
<evidence type="ECO:0000256" key="1">
    <source>
        <dbReference type="ARBA" id="ARBA00004694"/>
    </source>
</evidence>
<evidence type="ECO:0000256" key="3">
    <source>
        <dbReference type="ARBA" id="ARBA00023133"/>
    </source>
</evidence>
<evidence type="ECO:0000256" key="10">
    <source>
        <dbReference type="RuleBase" id="RU000515"/>
    </source>
</evidence>
<dbReference type="PIRSF" id="PIRSF001415">
    <property type="entry name" value="Porphbilin_synth"/>
    <property type="match status" value="1"/>
</dbReference>
<dbReference type="AlphaFoldDB" id="A0AAU9JQK2"/>
<evidence type="ECO:0000256" key="4">
    <source>
        <dbReference type="ARBA" id="ARBA00023239"/>
    </source>
</evidence>
<keyword evidence="3" id="KW-0350">Heme biosynthesis</keyword>
<evidence type="ECO:0000313" key="12">
    <source>
        <dbReference type="EMBL" id="CAG9323189.1"/>
    </source>
</evidence>
<proteinExistence type="inferred from homology"/>
<evidence type="ECO:0000256" key="2">
    <source>
        <dbReference type="ARBA" id="ARBA00008055"/>
    </source>
</evidence>
<dbReference type="EMBL" id="CAJZBQ010000033">
    <property type="protein sequence ID" value="CAG9323189.1"/>
    <property type="molecule type" value="Genomic_DNA"/>
</dbReference>
<dbReference type="Gene3D" id="3.20.20.70">
    <property type="entry name" value="Aldolase class I"/>
    <property type="match status" value="1"/>
</dbReference>
<gene>
    <name evidence="12" type="ORF">BSTOLATCC_MIC33090</name>
</gene>
<dbReference type="PROSITE" id="PS00169">
    <property type="entry name" value="D_ALA_DEHYDRATASE"/>
    <property type="match status" value="1"/>
</dbReference>
<dbReference type="InterPro" id="IPR001731">
    <property type="entry name" value="ALAD"/>
</dbReference>
<dbReference type="GO" id="GO:0006783">
    <property type="term" value="P:heme biosynthetic process"/>
    <property type="evidence" value="ECO:0007669"/>
    <property type="project" value="UniProtKB-KW"/>
</dbReference>
<dbReference type="SUPFAM" id="SSF51569">
    <property type="entry name" value="Aldolase"/>
    <property type="match status" value="1"/>
</dbReference>
<accession>A0AAU9JQK2</accession>
<sequence>MDRSHYFHNSYRHPVCRSWHSSSSLKDTNLILPIFVTNTPDQKSEIASMPGNFHYGYDRVVEELRPLIERTGPRLRAIMLFGVLQPHEKEIKGNSFKNSPVIPALERLKSAYGQKLLLCVDICLCGYTTHGHCGVLLEDGTINLAESQSQLAEMSVLFAQHGADVIAPSDMMDGRVFYIKEALLQKQIFIPILSYSSKFKSSFYGPFRDAANSAPAFGDRAAYQLPSASRELAIRAALRDIEEGADFVMVKPAMPYLDIIRDLKNTVQVPICCYQVSGEFAMIYHAAQAGGINLKEVVLESMQGFLRAGAQIIITYFTPSLLDWIAESYNS</sequence>
<protein>
    <recommendedName>
        <fullName evidence="10">Delta-aminolevulinic acid dehydratase</fullName>
        <ecNumber evidence="10">4.2.1.24</ecNumber>
    </recommendedName>
</protein>
<feature type="binding site" evidence="9">
    <location>
        <position position="220"/>
    </location>
    <ligand>
        <name>5-aminolevulinate</name>
        <dbReference type="ChEBI" id="CHEBI:356416"/>
        <label>1</label>
    </ligand>
</feature>
<dbReference type="SMART" id="SM01004">
    <property type="entry name" value="ALAD"/>
    <property type="match status" value="1"/>
</dbReference>
<dbReference type="InterPro" id="IPR013785">
    <property type="entry name" value="Aldolase_TIM"/>
</dbReference>
<dbReference type="PANTHER" id="PTHR11458:SF0">
    <property type="entry name" value="DELTA-AMINOLEVULINIC ACID DEHYDRATASE"/>
    <property type="match status" value="1"/>
</dbReference>
<evidence type="ECO:0000256" key="6">
    <source>
        <dbReference type="ARBA" id="ARBA00025628"/>
    </source>
</evidence>
<feature type="binding site" evidence="9">
    <location>
        <position position="208"/>
    </location>
    <ligand>
        <name>5-aminolevulinate</name>
        <dbReference type="ChEBI" id="CHEBI:356416"/>
        <label>1</label>
    </ligand>
</feature>
<dbReference type="EC" id="4.2.1.24" evidence="10"/>
<evidence type="ECO:0000256" key="8">
    <source>
        <dbReference type="PIRSR" id="PIRSR001415-1"/>
    </source>
</evidence>
<feature type="binding site" evidence="9">
    <location>
        <position position="316"/>
    </location>
    <ligand>
        <name>5-aminolevulinate</name>
        <dbReference type="ChEBI" id="CHEBI:356416"/>
        <label>2</label>
    </ligand>
</feature>
<comment type="similarity">
    <text evidence="2 11">Belongs to the ALAD family.</text>
</comment>
<comment type="function">
    <text evidence="6">Catalyzes an early step in the biosynthesis of tetrapyrroles. Binds two molecules of 5-aminolevulinate per subunit, each at a distinct site, and catalyzes their condensation to form porphobilinogen.</text>
</comment>
<comment type="subunit">
    <text evidence="10">Homooctamer.</text>
</comment>
<feature type="binding site" evidence="9">
    <location>
        <position position="277"/>
    </location>
    <ligand>
        <name>5-aminolevulinate</name>
        <dbReference type="ChEBI" id="CHEBI:356416"/>
        <label>2</label>
    </ligand>
</feature>
<dbReference type="GO" id="GO:0008270">
    <property type="term" value="F:zinc ion binding"/>
    <property type="evidence" value="ECO:0007669"/>
    <property type="project" value="TreeGrafter"/>
</dbReference>
<keyword evidence="13" id="KW-1185">Reference proteome</keyword>
<keyword evidence="5 10" id="KW-0627">Porphyrin biosynthesis</keyword>